<dbReference type="InterPro" id="IPR010664">
    <property type="entry name" value="LipoPS_assembly_LptC-rel"/>
</dbReference>
<dbReference type="GO" id="GO:0017089">
    <property type="term" value="F:glycolipid transfer activity"/>
    <property type="evidence" value="ECO:0007669"/>
    <property type="project" value="TreeGrafter"/>
</dbReference>
<dbReference type="InterPro" id="IPR026265">
    <property type="entry name" value="LptC"/>
</dbReference>
<dbReference type="InterPro" id="IPR052363">
    <property type="entry name" value="LPS_export_LptC"/>
</dbReference>
<dbReference type="Gene3D" id="2.60.450.10">
    <property type="entry name" value="Lipopolysaccharide (LPS) transport protein A like domain"/>
    <property type="match status" value="1"/>
</dbReference>
<organism evidence="7 8">
    <name type="scientific">candidate division KSB3 bacterium</name>
    <dbReference type="NCBI Taxonomy" id="2044937"/>
    <lineage>
        <taxon>Bacteria</taxon>
        <taxon>candidate division KSB3</taxon>
    </lineage>
</organism>
<dbReference type="PANTHER" id="PTHR37481">
    <property type="entry name" value="LIPOPOLYSACCHARIDE EXPORT SYSTEM PROTEIN LPTC"/>
    <property type="match status" value="1"/>
</dbReference>
<sequence>MSVSQGWKKTGAFMLYTTHIDKVKRLLLVTIVVMLGCMAYYVWVFNTKKRSVATPVSMQDFSSDADVLAAHVELTELVGERILWTLQAKQAKVYNRRKETWLEDVEVDFYDENGQKSLHLVSDEGTKSDKSGNVVARGNVRATSFVEGVTLKTSELIYDASIDKIVSDKHVIIERGNLITSGDGLESNLSLTDAKILRNVTTSFTSNGGKME</sequence>
<dbReference type="GO" id="GO:0015221">
    <property type="term" value="F:lipopolysaccharide transmembrane transporter activity"/>
    <property type="evidence" value="ECO:0007669"/>
    <property type="project" value="InterPro"/>
</dbReference>
<dbReference type="PANTHER" id="PTHR37481:SF1">
    <property type="entry name" value="LIPOPOLYSACCHARIDE EXPORT SYSTEM PROTEIN LPTC"/>
    <property type="match status" value="1"/>
</dbReference>
<dbReference type="Pfam" id="PF06835">
    <property type="entry name" value="LptC"/>
    <property type="match status" value="1"/>
</dbReference>
<evidence type="ECO:0000313" key="8">
    <source>
        <dbReference type="Proteomes" id="UP000229740"/>
    </source>
</evidence>
<dbReference type="Proteomes" id="UP000229740">
    <property type="component" value="Unassembled WGS sequence"/>
</dbReference>
<keyword evidence="2" id="KW-0997">Cell inner membrane</keyword>
<keyword evidence="1" id="KW-1003">Cell membrane</keyword>
<evidence type="ECO:0000256" key="6">
    <source>
        <dbReference type="SAM" id="Phobius"/>
    </source>
</evidence>
<evidence type="ECO:0000313" key="7">
    <source>
        <dbReference type="EMBL" id="PID58026.1"/>
    </source>
</evidence>
<accession>A0A2G6E7G0</accession>
<evidence type="ECO:0000256" key="2">
    <source>
        <dbReference type="ARBA" id="ARBA00022519"/>
    </source>
</evidence>
<dbReference type="AlphaFoldDB" id="A0A2G6E7G0"/>
<dbReference type="NCBIfam" id="TIGR04409">
    <property type="entry name" value="LptC_YrbK"/>
    <property type="match status" value="1"/>
</dbReference>
<keyword evidence="3 6" id="KW-0812">Transmembrane</keyword>
<name>A0A2G6E7G0_9BACT</name>
<proteinExistence type="predicted"/>
<keyword evidence="4 6" id="KW-1133">Transmembrane helix</keyword>
<protein>
    <submittedName>
        <fullName evidence="7">LPS export ABC transporter periplasmic protein LptC</fullName>
    </submittedName>
</protein>
<evidence type="ECO:0000256" key="3">
    <source>
        <dbReference type="ARBA" id="ARBA00022692"/>
    </source>
</evidence>
<comment type="caution">
    <text evidence="7">The sequence shown here is derived from an EMBL/GenBank/DDBJ whole genome shotgun (WGS) entry which is preliminary data.</text>
</comment>
<dbReference type="GO" id="GO:0005886">
    <property type="term" value="C:plasma membrane"/>
    <property type="evidence" value="ECO:0007669"/>
    <property type="project" value="InterPro"/>
</dbReference>
<reference evidence="7 8" key="1">
    <citation type="submission" date="2017-10" db="EMBL/GenBank/DDBJ databases">
        <title>Novel microbial diversity and functional potential in the marine mammal oral microbiome.</title>
        <authorList>
            <person name="Dudek N.K."/>
            <person name="Sun C.L."/>
            <person name="Burstein D."/>
            <person name="Kantor R.S."/>
            <person name="Aliaga Goltsman D.S."/>
            <person name="Bik E.M."/>
            <person name="Thomas B.C."/>
            <person name="Banfield J.F."/>
            <person name="Relman D.A."/>
        </authorList>
    </citation>
    <scope>NUCLEOTIDE SEQUENCE [LARGE SCALE GENOMIC DNA]</scope>
    <source>
        <strain evidence="7">DOLZORAL124_49_17</strain>
    </source>
</reference>
<evidence type="ECO:0000256" key="4">
    <source>
        <dbReference type="ARBA" id="ARBA00022989"/>
    </source>
</evidence>
<feature type="transmembrane region" description="Helical" evidence="6">
    <location>
        <begin position="26"/>
        <end position="45"/>
    </location>
</feature>
<gene>
    <name evidence="7" type="primary">lptC</name>
    <name evidence="7" type="ORF">CSB45_04875</name>
</gene>
<evidence type="ECO:0000256" key="1">
    <source>
        <dbReference type="ARBA" id="ARBA00022475"/>
    </source>
</evidence>
<dbReference type="EMBL" id="PDPS01000024">
    <property type="protein sequence ID" value="PID58026.1"/>
    <property type="molecule type" value="Genomic_DNA"/>
</dbReference>
<keyword evidence="5 6" id="KW-0472">Membrane</keyword>
<evidence type="ECO:0000256" key="5">
    <source>
        <dbReference type="ARBA" id="ARBA00023136"/>
    </source>
</evidence>
<dbReference type="GO" id="GO:0030288">
    <property type="term" value="C:outer membrane-bounded periplasmic space"/>
    <property type="evidence" value="ECO:0007669"/>
    <property type="project" value="TreeGrafter"/>
</dbReference>